<accession>A0A9W6CP50</accession>
<gene>
    <name evidence="2" type="ORF">GGQ86_003988</name>
    <name evidence="1" type="ORF">XFLAVUS301_36240</name>
</gene>
<evidence type="ECO:0000313" key="3">
    <source>
        <dbReference type="Proteomes" id="UP001144397"/>
    </source>
</evidence>
<dbReference type="EMBL" id="JAVDPY010000007">
    <property type="protein sequence ID" value="MDR6335493.1"/>
    <property type="molecule type" value="Genomic_DNA"/>
</dbReference>
<dbReference type="RefSeq" id="WP_169123019.1">
    <property type="nucleotide sequence ID" value="NZ_BSDO01000006.1"/>
</dbReference>
<evidence type="ECO:0000313" key="1">
    <source>
        <dbReference type="EMBL" id="GLI23950.1"/>
    </source>
</evidence>
<dbReference type="AlphaFoldDB" id="A0A9W6CP50"/>
<reference evidence="2 4" key="2">
    <citation type="submission" date="2023-07" db="EMBL/GenBank/DDBJ databases">
        <title>Genomic Encyclopedia of Type Strains, Phase IV (KMG-IV): sequencing the most valuable type-strain genomes for metagenomic binning, comparative biology and taxonomic classification.</title>
        <authorList>
            <person name="Goeker M."/>
        </authorList>
    </citation>
    <scope>NUCLEOTIDE SEQUENCE [LARGE SCALE GENOMIC DNA]</scope>
    <source>
        <strain evidence="2 4">DSM 338</strain>
    </source>
</reference>
<reference evidence="1" key="1">
    <citation type="submission" date="2022-12" db="EMBL/GenBank/DDBJ databases">
        <title>Reference genome sequencing for broad-spectrum identification of bacterial and archaeal isolates by mass spectrometry.</title>
        <authorList>
            <person name="Sekiguchi Y."/>
            <person name="Tourlousse D.M."/>
        </authorList>
    </citation>
    <scope>NUCLEOTIDE SEQUENCE</scope>
    <source>
        <strain evidence="1">301</strain>
    </source>
</reference>
<protein>
    <submittedName>
        <fullName evidence="1">Uncharacterized protein</fullName>
    </submittedName>
</protein>
<evidence type="ECO:0000313" key="2">
    <source>
        <dbReference type="EMBL" id="MDR6335493.1"/>
    </source>
</evidence>
<dbReference type="GeneID" id="95764406"/>
<name>A0A9W6CP50_XANFL</name>
<proteinExistence type="predicted"/>
<keyword evidence="4" id="KW-1185">Reference proteome</keyword>
<dbReference type="Proteomes" id="UP001245370">
    <property type="component" value="Unassembled WGS sequence"/>
</dbReference>
<dbReference type="EMBL" id="BSDO01000006">
    <property type="protein sequence ID" value="GLI23950.1"/>
    <property type="molecule type" value="Genomic_DNA"/>
</dbReference>
<evidence type="ECO:0000313" key="4">
    <source>
        <dbReference type="Proteomes" id="UP001245370"/>
    </source>
</evidence>
<comment type="caution">
    <text evidence="1">The sequence shown here is derived from an EMBL/GenBank/DDBJ whole genome shotgun (WGS) entry which is preliminary data.</text>
</comment>
<sequence>MNTKFDANGLVEFVAGFRSPQGRFRIVRIMPEDKGEPSYRVKGEHEAFERIARESELRRPGEI</sequence>
<dbReference type="Proteomes" id="UP001144397">
    <property type="component" value="Unassembled WGS sequence"/>
</dbReference>
<organism evidence="1 3">
    <name type="scientific">Xanthobacter flavus</name>
    <dbReference type="NCBI Taxonomy" id="281"/>
    <lineage>
        <taxon>Bacteria</taxon>
        <taxon>Pseudomonadati</taxon>
        <taxon>Pseudomonadota</taxon>
        <taxon>Alphaproteobacteria</taxon>
        <taxon>Hyphomicrobiales</taxon>
        <taxon>Xanthobacteraceae</taxon>
        <taxon>Xanthobacter</taxon>
    </lineage>
</organism>